<evidence type="ECO:0000256" key="5">
    <source>
        <dbReference type="SAM" id="MobiDB-lite"/>
    </source>
</evidence>
<dbReference type="Pfam" id="PF00395">
    <property type="entry name" value="SLH"/>
    <property type="match status" value="2"/>
</dbReference>
<dbReference type="InterPro" id="IPR013783">
    <property type="entry name" value="Ig-like_fold"/>
</dbReference>
<evidence type="ECO:0000259" key="6">
    <source>
        <dbReference type="PROSITE" id="PS51272"/>
    </source>
</evidence>
<dbReference type="PANTHER" id="PTHR23303:SF14">
    <property type="entry name" value="BOS COMPLEX SUBUNIT NOMO1-RELATED"/>
    <property type="match status" value="1"/>
</dbReference>
<dbReference type="Proteomes" id="UP000292935">
    <property type="component" value="Unassembled WGS sequence"/>
</dbReference>
<organism evidence="7 8">
    <name type="scientific">Agromyces fucosus</name>
    <dbReference type="NCBI Taxonomy" id="41985"/>
    <lineage>
        <taxon>Bacteria</taxon>
        <taxon>Bacillati</taxon>
        <taxon>Actinomycetota</taxon>
        <taxon>Actinomycetes</taxon>
        <taxon>Micrococcales</taxon>
        <taxon>Microbacteriaceae</taxon>
        <taxon>Agromyces</taxon>
    </lineage>
</organism>
<dbReference type="SUPFAM" id="SSF49452">
    <property type="entry name" value="Starch-binding domain-like"/>
    <property type="match status" value="2"/>
</dbReference>
<evidence type="ECO:0000256" key="4">
    <source>
        <dbReference type="ARBA" id="ARBA00030238"/>
    </source>
</evidence>
<evidence type="ECO:0000256" key="1">
    <source>
        <dbReference type="ARBA" id="ARBA00000548"/>
    </source>
</evidence>
<dbReference type="GO" id="GO:0004556">
    <property type="term" value="F:alpha-amylase activity"/>
    <property type="evidence" value="ECO:0007669"/>
    <property type="project" value="UniProtKB-EC"/>
</dbReference>
<protein>
    <recommendedName>
        <fullName evidence="2">alpha-amylase</fullName>
        <ecNumber evidence="2">3.2.1.1</ecNumber>
    </recommendedName>
    <alternativeName>
        <fullName evidence="4">1,4-alpha-D-glucan glucanohydrolase</fullName>
    </alternativeName>
</protein>
<dbReference type="EMBL" id="SDPO01000002">
    <property type="protein sequence ID" value="RXZ49472.1"/>
    <property type="molecule type" value="Genomic_DNA"/>
</dbReference>
<gene>
    <name evidence="7" type="ORF">ESP57_11215</name>
</gene>
<dbReference type="InterPro" id="IPR051417">
    <property type="entry name" value="SDr/BOS_complex"/>
</dbReference>
<dbReference type="AlphaFoldDB" id="A0A4Q2JN77"/>
<evidence type="ECO:0000313" key="7">
    <source>
        <dbReference type="EMBL" id="RXZ49472.1"/>
    </source>
</evidence>
<feature type="region of interest" description="Disordered" evidence="5">
    <location>
        <begin position="1"/>
        <end position="23"/>
    </location>
</feature>
<dbReference type="Pfam" id="PF13620">
    <property type="entry name" value="CarboxypepD_reg"/>
    <property type="match status" value="1"/>
</dbReference>
<dbReference type="PROSITE" id="PS51272">
    <property type="entry name" value="SLH"/>
    <property type="match status" value="1"/>
</dbReference>
<dbReference type="Gene3D" id="2.60.40.10">
    <property type="entry name" value="Immunoglobulins"/>
    <property type="match status" value="1"/>
</dbReference>
<dbReference type="GO" id="GO:0030246">
    <property type="term" value="F:carbohydrate binding"/>
    <property type="evidence" value="ECO:0007669"/>
    <property type="project" value="InterPro"/>
</dbReference>
<dbReference type="SUPFAM" id="SSF49478">
    <property type="entry name" value="Cna protein B-type domain"/>
    <property type="match status" value="1"/>
</dbReference>
<keyword evidence="3" id="KW-0732">Signal</keyword>
<accession>A0A4Q2JN77</accession>
<comment type="catalytic activity">
    <reaction evidence="1">
        <text>Endohydrolysis of (1-&gt;4)-alpha-D-glucosidic linkages in polysaccharides containing three or more (1-&gt;4)-alpha-linked D-glucose units.</text>
        <dbReference type="EC" id="3.2.1.1"/>
    </reaction>
</comment>
<name>A0A4Q2JN77_9MICO</name>
<reference evidence="7 8" key="1">
    <citation type="submission" date="2019-01" db="EMBL/GenBank/DDBJ databases">
        <authorList>
            <person name="Li J."/>
        </authorList>
    </citation>
    <scope>NUCLEOTIDE SEQUENCE [LARGE SCALE GENOMIC DNA]</scope>
    <source>
        <strain evidence="7 8">CCUG 35506</strain>
    </source>
</reference>
<comment type="caution">
    <text evidence="7">The sequence shown here is derived from an EMBL/GenBank/DDBJ whole genome shotgun (WGS) entry which is preliminary data.</text>
</comment>
<evidence type="ECO:0000313" key="8">
    <source>
        <dbReference type="Proteomes" id="UP000292935"/>
    </source>
</evidence>
<evidence type="ECO:0000256" key="3">
    <source>
        <dbReference type="ARBA" id="ARBA00022729"/>
    </source>
</evidence>
<dbReference type="EC" id="3.2.1.1" evidence="2"/>
<dbReference type="InterPro" id="IPR001119">
    <property type="entry name" value="SLH_dom"/>
</dbReference>
<proteinExistence type="predicted"/>
<evidence type="ECO:0000256" key="2">
    <source>
        <dbReference type="ARBA" id="ARBA00012595"/>
    </source>
</evidence>
<dbReference type="Gene3D" id="2.60.40.1120">
    <property type="entry name" value="Carboxypeptidase-like, regulatory domain"/>
    <property type="match status" value="1"/>
</dbReference>
<feature type="domain" description="SLH" evidence="6">
    <location>
        <begin position="733"/>
        <end position="794"/>
    </location>
</feature>
<sequence length="847" mass="87713">MPFPALTEGRPMPSLTPDSPPVSRRRRLAGILGALAMLVGLAGVASPAYAAETETGSIAGVVTGEAGAPLEGVRVQLFRCDEDFDPLEQRDCWTLLWGDGTEGATAADGSFSIENLTPGTYRASINPQVQTAQYVYEYWEDAADFESATDITVTAGATVAIEPTLEVGATVSGRVVDEAGQPVSGGYVYAYLSSDMTGTRGGASVASDGSYSIPGLPSGEYVLKAGPGWGSESELVDEYWQDVYDEDAAARVDLVAGQSFAADFELNAGAVIEGTVSAGGAPVEGVEVAASYAGSSDAYIATVKAVTAADGTYRLAGLQAGEYVVGFSDFDGEWAHQYWQGAVDRASSTHLELSPGDVVETIDANLTAGGTLTGTLTERAEAGSVPSAQAYFDVLRKNSSGAWETVAFERADAAGAYEVSGLAPGEYTVMSYGSWSANWAKTYYGGAFYQDEAAVAPVTAQAVTPDVDVEAAPGVQISGSIIDEHGGPATGASLRLLHERAPGVWAQPEQISGAGDDISFRMGGLPPGNYVVEFADRSDAAVPYATQYWENAATRDAATVLEAPNGGSFTGIDAVMTRTAPEPEPAPIPTVNGVAQVGQAFTVDAGDWGDGAVLAYQWLADGEPLAEATGTELVPGDALEGVTLAVTVTGTRPGAEPVAATSEATAALMPRFADLTTGGHADNARWAGSQGIIGGIRGDDGIVRFDPKAPATRGVTAIALYRLLGSPEFEVPAVPTFADVPADHDAFTAVEYLASAGITAVKSNFGPGDVLTRQQVAAFLFRASAPSFTAPTTATFSDVAVGSTYFRSIEWLAAERITSVSGVFRPAATVSREELSTFLKRWSALED</sequence>
<dbReference type="PANTHER" id="PTHR23303">
    <property type="entry name" value="CARBOXYPEPTIDASE REGULATORY REGION-CONTAINING"/>
    <property type="match status" value="1"/>
</dbReference>
<dbReference type="GO" id="GO:0005975">
    <property type="term" value="P:carbohydrate metabolic process"/>
    <property type="evidence" value="ECO:0007669"/>
    <property type="project" value="UniProtKB-ARBA"/>
</dbReference>
<dbReference type="Gene3D" id="2.60.40.2700">
    <property type="match status" value="1"/>
</dbReference>
<dbReference type="InterPro" id="IPR013784">
    <property type="entry name" value="Carb-bd-like_fold"/>
</dbReference>
<keyword evidence="8" id="KW-1185">Reference proteome</keyword>